<comment type="similarity">
    <text evidence="1">Belongs to the glycosyl hydrolase 38 family.</text>
</comment>
<dbReference type="SUPFAM" id="SSF88713">
    <property type="entry name" value="Glycoside hydrolase/deacetylase"/>
    <property type="match status" value="1"/>
</dbReference>
<dbReference type="Pfam" id="PF01074">
    <property type="entry name" value="Glyco_hydro_38N"/>
    <property type="match status" value="1"/>
</dbReference>
<reference evidence="7" key="1">
    <citation type="submission" date="2022-10" db="EMBL/GenBank/DDBJ databases">
        <title>Comparative genomics and taxonomic characterization of three novel marine species of genus Reichenbachiella exhibiting antioxidant and polysaccharide degradation activities.</title>
        <authorList>
            <person name="Muhammad N."/>
            <person name="Lee Y.-J."/>
            <person name="Ko J."/>
            <person name="Kim S.-G."/>
        </authorList>
    </citation>
    <scope>NUCLEOTIDE SEQUENCE</scope>
    <source>
        <strain evidence="7">Wsw4-B4</strain>
    </source>
</reference>
<dbReference type="InterPro" id="IPR037094">
    <property type="entry name" value="Glyco_hydro_38_cen_sf"/>
</dbReference>
<dbReference type="SMART" id="SM00872">
    <property type="entry name" value="Alpha-mann_mid"/>
    <property type="match status" value="1"/>
</dbReference>
<proteinExistence type="inferred from homology"/>
<dbReference type="InterPro" id="IPR011013">
    <property type="entry name" value="Gal_mutarotase_sf_dom"/>
</dbReference>
<dbReference type="Gene3D" id="1.20.1270.50">
    <property type="entry name" value="Glycoside hydrolase family 38, central domain"/>
    <property type="match status" value="1"/>
</dbReference>
<dbReference type="Pfam" id="PF17677">
    <property type="entry name" value="Glyco_hydro38C2"/>
    <property type="match status" value="1"/>
</dbReference>
<feature type="chain" id="PRO_5045818592" evidence="5">
    <location>
        <begin position="20"/>
        <end position="1105"/>
    </location>
</feature>
<dbReference type="PANTHER" id="PTHR46017:SF1">
    <property type="entry name" value="ALPHA-MANNOSIDASE 2C1"/>
    <property type="match status" value="1"/>
</dbReference>
<evidence type="ECO:0000313" key="8">
    <source>
        <dbReference type="Proteomes" id="UP001062165"/>
    </source>
</evidence>
<keyword evidence="8" id="KW-1185">Reference proteome</keyword>
<keyword evidence="4" id="KW-0326">Glycosidase</keyword>
<dbReference type="InterPro" id="IPR027291">
    <property type="entry name" value="Glyco_hydro_38_N_sf"/>
</dbReference>
<dbReference type="Gene3D" id="2.70.98.30">
    <property type="entry name" value="Golgi alpha-mannosidase II, domain 4"/>
    <property type="match status" value="1"/>
</dbReference>
<feature type="signal peptide" evidence="5">
    <location>
        <begin position="1"/>
        <end position="19"/>
    </location>
</feature>
<name>A0ABY6D7B8_9BACT</name>
<dbReference type="InterPro" id="IPR041147">
    <property type="entry name" value="GH38_C"/>
</dbReference>
<evidence type="ECO:0000313" key="7">
    <source>
        <dbReference type="EMBL" id="UXX81033.1"/>
    </source>
</evidence>
<evidence type="ECO:0000259" key="6">
    <source>
        <dbReference type="SMART" id="SM00872"/>
    </source>
</evidence>
<dbReference type="EMBL" id="CP106735">
    <property type="protein sequence ID" value="UXX81033.1"/>
    <property type="molecule type" value="Genomic_DNA"/>
</dbReference>
<dbReference type="InterPro" id="IPR011330">
    <property type="entry name" value="Glyco_hydro/deAcase_b/a-brl"/>
</dbReference>
<feature type="domain" description="Glycoside hydrolase family 38 central" evidence="6">
    <location>
        <begin position="584"/>
        <end position="656"/>
    </location>
</feature>
<dbReference type="RefSeq" id="WP_263052762.1">
    <property type="nucleotide sequence ID" value="NZ_CP106735.1"/>
</dbReference>
<dbReference type="InterPro" id="IPR015341">
    <property type="entry name" value="Glyco_hydro_38_cen"/>
</dbReference>
<evidence type="ECO:0000256" key="3">
    <source>
        <dbReference type="ARBA" id="ARBA00022801"/>
    </source>
</evidence>
<dbReference type="InterPro" id="IPR000602">
    <property type="entry name" value="Glyco_hydro_38_N"/>
</dbReference>
<dbReference type="SUPFAM" id="SSF74650">
    <property type="entry name" value="Galactose mutarotase-like"/>
    <property type="match status" value="1"/>
</dbReference>
<dbReference type="Pfam" id="PF07748">
    <property type="entry name" value="Glyco_hydro_38C"/>
    <property type="match status" value="1"/>
</dbReference>
<keyword evidence="2" id="KW-0479">Metal-binding</keyword>
<evidence type="ECO:0000256" key="4">
    <source>
        <dbReference type="ARBA" id="ARBA00023295"/>
    </source>
</evidence>
<evidence type="ECO:0000256" key="1">
    <source>
        <dbReference type="ARBA" id="ARBA00009792"/>
    </source>
</evidence>
<dbReference type="GO" id="GO:0016787">
    <property type="term" value="F:hydrolase activity"/>
    <property type="evidence" value="ECO:0007669"/>
    <property type="project" value="UniProtKB-KW"/>
</dbReference>
<dbReference type="Proteomes" id="UP001062165">
    <property type="component" value="Chromosome"/>
</dbReference>
<organism evidence="7 8">
    <name type="scientific">Reichenbachiella carrageenanivorans</name>
    <dbReference type="NCBI Taxonomy" id="2979869"/>
    <lineage>
        <taxon>Bacteria</taxon>
        <taxon>Pseudomonadati</taxon>
        <taxon>Bacteroidota</taxon>
        <taxon>Cytophagia</taxon>
        <taxon>Cytophagales</taxon>
        <taxon>Reichenbachiellaceae</taxon>
        <taxon>Reichenbachiella</taxon>
    </lineage>
</organism>
<dbReference type="Gene3D" id="2.60.40.2220">
    <property type="match status" value="1"/>
</dbReference>
<keyword evidence="3 7" id="KW-0378">Hydrolase</keyword>
<gene>
    <name evidence="7" type="ORF">N7E81_07965</name>
</gene>
<evidence type="ECO:0000256" key="5">
    <source>
        <dbReference type="SAM" id="SignalP"/>
    </source>
</evidence>
<evidence type="ECO:0000256" key="2">
    <source>
        <dbReference type="ARBA" id="ARBA00022723"/>
    </source>
</evidence>
<sequence length="1105" mass="125820">MKKNYFILILLCCSILAWSQQSPPNYISEETLSYIKKAADGDHLALEGGHLALDGHVMPYPFFQTHEVLYLYRLSQLRHRKVWLADSMLHKPDWAENYPNTSGQESGAKKVSANHLSGDRHTYDAYWLDLPALPKNQTGWERFFCLKPIEMSLPGWPETTIYINGKSKAALMRQHFYWSTDALLDESKPNQICLKSFGIYDHPRGYREISVVERDPKVDELYWYMRTLIESASILPKETKGYLAVRELADYVMASLDLDLSGSSLFRTQIEAILGEVETRFNALEAMATTGPTLRMLMHGHLDSAWRWTLNHTDDKIERLVLNNLYLMERYPEYKYVFTTPYHYERLSELYPELFARVLEKIKAGQWIANGSTYVETDMNLPGGESIVRQFLYGLDYYENTLGVNENVLFLPDTFGYPRFLPQVAQGFGLDHLIAMRVNTDEIDHTIYRWKGIDGTEILVNGLSTPAWEYPFVNAVHGYHINNPEHYTTYNAPDPGSRRLIGTWDQFKDKSITNNQILLIGWGDGGGGGTEDQLEIAKKVKSLPGTPRLAWTNMYDYIALQKTKKDQFAMFDKRILPSPFIQRTFLMGNGIKTANRAAEQRLREAEALATMASLSGYSYPTEKFKVLWKSLLLHHFHDIITAMAVPEVLSKANITINEIEQETKILRDSAFDFISSNLAMDKDGLIIFNPAGIAMTGVVRLANQSMAKNNQLVDEQGIVQDVVQDGNDLLVDVTNLAPMSVAKYYWKTENTKPNNQSLPSNSNVLENDLVKIIFNQKGEITSYLDKEVNRELVPEGKTFNRMYEVKHPHDSNKTSHISVAAKISKTKVNTLESYLTTTREYKKSTITQRVSLQKGSKQLTFDTDIDWHEFNKLEVDFPVDFATSQANHGIQWGTNTVTRSNFLKSDSLHAPLCAHQWADVSDDDYGLALFDRVRYGYNLQHNSIRLVLSYGQFKHQYEEMGAVEWNHTASGDLGGDVFSYAVYPHKGDLSDSDVIARAKAFNTPLLSKSMQAHPAKSNIVSTLISGLPENIALQTIKRAESGEGIIIRLYETKQMKTNFALSLNTNPKSVFQTNMKEEVQDQLKLDAEKVSLEFDPFEIKTLLLK</sequence>
<keyword evidence="5" id="KW-0732">Signal</keyword>
<dbReference type="InterPro" id="IPR028995">
    <property type="entry name" value="Glyco_hydro_57/38_cen_sf"/>
</dbReference>
<dbReference type="InterPro" id="IPR011682">
    <property type="entry name" value="Glyco_hydro_38_C"/>
</dbReference>
<dbReference type="PANTHER" id="PTHR46017">
    <property type="entry name" value="ALPHA-MANNOSIDASE 2C1"/>
    <property type="match status" value="1"/>
</dbReference>
<protein>
    <submittedName>
        <fullName evidence="7">Glycosyl hydrolase-related protein</fullName>
    </submittedName>
</protein>
<dbReference type="SUPFAM" id="SSF88688">
    <property type="entry name" value="Families 57/38 glycoside transferase middle domain"/>
    <property type="match status" value="1"/>
</dbReference>
<dbReference type="Gene3D" id="3.20.110.10">
    <property type="entry name" value="Glycoside hydrolase 38, N terminal domain"/>
    <property type="match status" value="1"/>
</dbReference>
<accession>A0ABY6D7B8</accession>
<dbReference type="Pfam" id="PF09261">
    <property type="entry name" value="Alpha-mann_mid"/>
    <property type="match status" value="1"/>
</dbReference>